<evidence type="ECO:0000313" key="1">
    <source>
        <dbReference type="EMBL" id="ROR55128.1"/>
    </source>
</evidence>
<gene>
    <name evidence="1" type="ORF">EDD41_2382</name>
</gene>
<sequence>MDLRITARGNRFASLGQSITVDVDRQAGMITLGAPFYRRSIPLQDVASVSSHTDDGLNRGLLNWYVTGKATSPQGVRLNTGGKARVDLETKAGERYAVVVDTLDQAVAVVDAVRGQGGDS</sequence>
<dbReference type="EMBL" id="RKHG01000001">
    <property type="protein sequence ID" value="ROR55128.1"/>
    <property type="molecule type" value="Genomic_DNA"/>
</dbReference>
<accession>A0A3N1ZWM4</accession>
<protein>
    <submittedName>
        <fullName evidence="1">Uncharacterized protein</fullName>
    </submittedName>
</protein>
<proteinExistence type="predicted"/>
<organism evidence="1 2">
    <name type="scientific">Luteococcus japonicus</name>
    <dbReference type="NCBI Taxonomy" id="33984"/>
    <lineage>
        <taxon>Bacteria</taxon>
        <taxon>Bacillati</taxon>
        <taxon>Actinomycetota</taxon>
        <taxon>Actinomycetes</taxon>
        <taxon>Propionibacteriales</taxon>
        <taxon>Propionibacteriaceae</taxon>
        <taxon>Luteococcus</taxon>
    </lineage>
</organism>
<name>A0A3N1ZWM4_9ACTN</name>
<comment type="caution">
    <text evidence="1">The sequence shown here is derived from an EMBL/GenBank/DDBJ whole genome shotgun (WGS) entry which is preliminary data.</text>
</comment>
<evidence type="ECO:0000313" key="2">
    <source>
        <dbReference type="Proteomes" id="UP000275749"/>
    </source>
</evidence>
<reference evidence="1 2" key="1">
    <citation type="submission" date="2018-11" db="EMBL/GenBank/DDBJ databases">
        <title>Sequencing the genomes of 1000 actinobacteria strains.</title>
        <authorList>
            <person name="Klenk H.-P."/>
        </authorList>
    </citation>
    <scope>NUCLEOTIDE SEQUENCE [LARGE SCALE GENOMIC DNA]</scope>
    <source>
        <strain evidence="1 2">DSM 10546</strain>
    </source>
</reference>
<dbReference type="RefSeq" id="WP_245995635.1">
    <property type="nucleotide sequence ID" value="NZ_RKHG01000001.1"/>
</dbReference>
<dbReference type="AlphaFoldDB" id="A0A3N1ZWM4"/>
<dbReference type="Proteomes" id="UP000275749">
    <property type="component" value="Unassembled WGS sequence"/>
</dbReference>